<evidence type="ECO:0000256" key="2">
    <source>
        <dbReference type="ARBA" id="ARBA00022723"/>
    </source>
</evidence>
<dbReference type="InterPro" id="IPR007219">
    <property type="entry name" value="XnlR_reg_dom"/>
</dbReference>
<proteinExistence type="predicted"/>
<dbReference type="GO" id="GO:0000981">
    <property type="term" value="F:DNA-binding transcription factor activity, RNA polymerase II-specific"/>
    <property type="evidence" value="ECO:0007669"/>
    <property type="project" value="InterPro"/>
</dbReference>
<dbReference type="VEuPathDB" id="FungiDB:P170DRAFT_504782"/>
<sequence length="734" mass="82032">MNKPVSFKIRYFPHCIFSNKPDFYLDHEQSTRRSYQCPQCSARFLRSDLRKRHIRNCHPLTDAQSTPTASLWQTALENQLPLPSFESTSPPVDLGSLPIPDRGAGSSDSSHPPFEIPSSSHGSSFAKELLCSDAYFKYFHPGFPIIHKPSFNPNTCPEALLKAISAIGTLYATGDGKIAHSRASFDTGLQSLDTYIQSDPTRVQDPWVIPAYLILESFGMYCCDDQLFVKAQNIHRRLVDSVRELQMTRESQISHADVESDDGRRELSALDDASIPLATRWNSFVHAELRKRTIYCLYLLDSQFAIICNVRPLMSALEIKYDLPCPDELWDAETAEDWDVLRRQQFSSFNDQDDENGVGGRPPQGTFYESTQRLLHHGSRRMSSSLRLLWSSPFTALILVTQLQMMSRDLVHANCLLARPLSSQTPLSVLLDHQYGQIAQALRNILDLTPRGNPLYSRPGDSPVMEEVPANPGHTALWHSFWIMWHYTSITLTHSDSLLVTGTVESNLPAAIATAGFLAKPRDKKNRDIYEDRDVFRLLNDLEPTIPEIAFTQAKDNHLPVDAEHPFTTFLGFKICLVGWRVVRLMVGKATGDARASHDGKCSSTPSTVYQHSPAEYILRRICSRLATCTANIMHDTMGSEGRPFDSYETDYMNWAARTFAERKVWPVGKWQSAIIAESLGSTPVGNANAGVSLMVPSPSQIPSPGQCGLQLATELGLTDLGISDSMWMGDGMG</sequence>
<evidence type="ECO:0000256" key="3">
    <source>
        <dbReference type="ARBA" id="ARBA00022737"/>
    </source>
</evidence>
<feature type="domain" description="C2H2-type" evidence="11">
    <location>
        <begin position="35"/>
        <end position="58"/>
    </location>
</feature>
<evidence type="ECO:0000259" key="11">
    <source>
        <dbReference type="PROSITE" id="PS50157"/>
    </source>
</evidence>
<keyword evidence="13" id="KW-1185">Reference proteome</keyword>
<dbReference type="PANTHER" id="PTHR40626">
    <property type="entry name" value="MIP31509P"/>
    <property type="match status" value="1"/>
</dbReference>
<organism evidence="12 13">
    <name type="scientific">Aspergillus steynii IBT 23096</name>
    <dbReference type="NCBI Taxonomy" id="1392250"/>
    <lineage>
        <taxon>Eukaryota</taxon>
        <taxon>Fungi</taxon>
        <taxon>Dikarya</taxon>
        <taxon>Ascomycota</taxon>
        <taxon>Pezizomycotina</taxon>
        <taxon>Eurotiomycetes</taxon>
        <taxon>Eurotiomycetidae</taxon>
        <taxon>Eurotiales</taxon>
        <taxon>Aspergillaceae</taxon>
        <taxon>Aspergillus</taxon>
        <taxon>Aspergillus subgen. Circumdati</taxon>
    </lineage>
</organism>
<comment type="subcellular location">
    <subcellularLocation>
        <location evidence="1">Nucleus</location>
    </subcellularLocation>
</comment>
<reference evidence="12 13" key="1">
    <citation type="submission" date="2016-12" db="EMBL/GenBank/DDBJ databases">
        <title>The genomes of Aspergillus section Nigri reveals drivers in fungal speciation.</title>
        <authorList>
            <consortium name="DOE Joint Genome Institute"/>
            <person name="Vesth T.C."/>
            <person name="Nybo J."/>
            <person name="Theobald S."/>
            <person name="Brandl J."/>
            <person name="Frisvad J.C."/>
            <person name="Nielsen K.F."/>
            <person name="Lyhne E.K."/>
            <person name="Kogle M.E."/>
            <person name="Kuo A."/>
            <person name="Riley R."/>
            <person name="Clum A."/>
            <person name="Nolan M."/>
            <person name="Lipzen A."/>
            <person name="Salamov A."/>
            <person name="Henrissat B."/>
            <person name="Wiebenga A."/>
            <person name="De Vries R.P."/>
            <person name="Grigoriev I.V."/>
            <person name="Mortensen U.H."/>
            <person name="Andersen M.R."/>
            <person name="Baker S.E."/>
        </authorList>
    </citation>
    <scope>NUCLEOTIDE SEQUENCE [LARGE SCALE GENOMIC DNA]</scope>
    <source>
        <strain evidence="12 13">IBT 23096</strain>
    </source>
</reference>
<evidence type="ECO:0000256" key="9">
    <source>
        <dbReference type="PROSITE-ProRule" id="PRU00042"/>
    </source>
</evidence>
<evidence type="ECO:0000256" key="1">
    <source>
        <dbReference type="ARBA" id="ARBA00004123"/>
    </source>
</evidence>
<dbReference type="GO" id="GO:0000785">
    <property type="term" value="C:chromatin"/>
    <property type="evidence" value="ECO:0007669"/>
    <property type="project" value="TreeGrafter"/>
</dbReference>
<dbReference type="GeneID" id="36561935"/>
<dbReference type="InterPro" id="IPR013087">
    <property type="entry name" value="Znf_C2H2_type"/>
</dbReference>
<dbReference type="OrthoDB" id="1405595at2759"/>
<dbReference type="GO" id="GO:0005634">
    <property type="term" value="C:nucleus"/>
    <property type="evidence" value="ECO:0007669"/>
    <property type="project" value="UniProtKB-SubCell"/>
</dbReference>
<dbReference type="RefSeq" id="XP_024709206.1">
    <property type="nucleotide sequence ID" value="XM_024854229.1"/>
</dbReference>
<evidence type="ECO:0000313" key="13">
    <source>
        <dbReference type="Proteomes" id="UP000234275"/>
    </source>
</evidence>
<dbReference type="EMBL" id="MSFO01000001">
    <property type="protein sequence ID" value="PLB53904.1"/>
    <property type="molecule type" value="Genomic_DNA"/>
</dbReference>
<feature type="region of interest" description="Disordered" evidence="10">
    <location>
        <begin position="87"/>
        <end position="121"/>
    </location>
</feature>
<dbReference type="STRING" id="1392250.A0A2I2GM03"/>
<dbReference type="InterPro" id="IPR051059">
    <property type="entry name" value="VerF-like"/>
</dbReference>
<dbReference type="GO" id="GO:0006351">
    <property type="term" value="P:DNA-templated transcription"/>
    <property type="evidence" value="ECO:0007669"/>
    <property type="project" value="InterPro"/>
</dbReference>
<name>A0A2I2GM03_9EURO</name>
<dbReference type="CDD" id="cd12148">
    <property type="entry name" value="fungal_TF_MHR"/>
    <property type="match status" value="1"/>
</dbReference>
<keyword evidence="3" id="KW-0677">Repeat</keyword>
<dbReference type="GO" id="GO:0008270">
    <property type="term" value="F:zinc ion binding"/>
    <property type="evidence" value="ECO:0007669"/>
    <property type="project" value="UniProtKB-KW"/>
</dbReference>
<dbReference type="AlphaFoldDB" id="A0A2I2GM03"/>
<gene>
    <name evidence="12" type="ORF">P170DRAFT_504782</name>
</gene>
<evidence type="ECO:0000313" key="12">
    <source>
        <dbReference type="EMBL" id="PLB53904.1"/>
    </source>
</evidence>
<dbReference type="Pfam" id="PF04082">
    <property type="entry name" value="Fungal_trans"/>
    <property type="match status" value="1"/>
</dbReference>
<dbReference type="Proteomes" id="UP000234275">
    <property type="component" value="Unassembled WGS sequence"/>
</dbReference>
<evidence type="ECO:0000256" key="6">
    <source>
        <dbReference type="ARBA" id="ARBA00023015"/>
    </source>
</evidence>
<keyword evidence="8" id="KW-0539">Nucleus</keyword>
<evidence type="ECO:0000256" key="10">
    <source>
        <dbReference type="SAM" id="MobiDB-lite"/>
    </source>
</evidence>
<keyword evidence="6" id="KW-0805">Transcription regulation</keyword>
<evidence type="ECO:0000256" key="5">
    <source>
        <dbReference type="ARBA" id="ARBA00022833"/>
    </source>
</evidence>
<dbReference type="PROSITE" id="PS00028">
    <property type="entry name" value="ZINC_FINGER_C2H2_1"/>
    <property type="match status" value="1"/>
</dbReference>
<evidence type="ECO:0000256" key="7">
    <source>
        <dbReference type="ARBA" id="ARBA00023163"/>
    </source>
</evidence>
<accession>A0A2I2GM03</accession>
<keyword evidence="2" id="KW-0479">Metal-binding</keyword>
<evidence type="ECO:0000256" key="8">
    <source>
        <dbReference type="ARBA" id="ARBA00023242"/>
    </source>
</evidence>
<keyword evidence="4 9" id="KW-0863">Zinc-finger</keyword>
<keyword evidence="7" id="KW-0804">Transcription</keyword>
<keyword evidence="5" id="KW-0862">Zinc</keyword>
<dbReference type="PROSITE" id="PS50157">
    <property type="entry name" value="ZINC_FINGER_C2H2_2"/>
    <property type="match status" value="1"/>
</dbReference>
<dbReference type="GO" id="GO:0000978">
    <property type="term" value="F:RNA polymerase II cis-regulatory region sequence-specific DNA binding"/>
    <property type="evidence" value="ECO:0007669"/>
    <property type="project" value="InterPro"/>
</dbReference>
<evidence type="ECO:0000256" key="4">
    <source>
        <dbReference type="ARBA" id="ARBA00022771"/>
    </source>
</evidence>
<protein>
    <recommendedName>
        <fullName evidence="11">C2H2-type domain-containing protein</fullName>
    </recommendedName>
</protein>
<dbReference type="PANTHER" id="PTHR40626:SF11">
    <property type="entry name" value="ZINC FINGER PROTEIN YPR022C"/>
    <property type="match status" value="1"/>
</dbReference>
<comment type="caution">
    <text evidence="12">The sequence shown here is derived from an EMBL/GenBank/DDBJ whole genome shotgun (WGS) entry which is preliminary data.</text>
</comment>